<accession>A0A8J2H9G9</accession>
<organism evidence="2 3">
    <name type="scientific">Cotesia congregata</name>
    <name type="common">Parasitoid wasp</name>
    <name type="synonym">Apanteles congregatus</name>
    <dbReference type="NCBI Taxonomy" id="51543"/>
    <lineage>
        <taxon>Eukaryota</taxon>
        <taxon>Metazoa</taxon>
        <taxon>Ecdysozoa</taxon>
        <taxon>Arthropoda</taxon>
        <taxon>Hexapoda</taxon>
        <taxon>Insecta</taxon>
        <taxon>Pterygota</taxon>
        <taxon>Neoptera</taxon>
        <taxon>Endopterygota</taxon>
        <taxon>Hymenoptera</taxon>
        <taxon>Apocrita</taxon>
        <taxon>Ichneumonoidea</taxon>
        <taxon>Braconidae</taxon>
        <taxon>Microgastrinae</taxon>
        <taxon>Cotesia</taxon>
    </lineage>
</organism>
<evidence type="ECO:0000313" key="3">
    <source>
        <dbReference type="Proteomes" id="UP000786811"/>
    </source>
</evidence>
<dbReference type="Proteomes" id="UP000786811">
    <property type="component" value="Unassembled WGS sequence"/>
</dbReference>
<comment type="caution">
    <text evidence="2">The sequence shown here is derived from an EMBL/GenBank/DDBJ whole genome shotgun (WGS) entry which is preliminary data.</text>
</comment>
<proteinExistence type="predicted"/>
<keyword evidence="3" id="KW-1185">Reference proteome</keyword>
<dbReference type="EMBL" id="CAJNRD030001118">
    <property type="protein sequence ID" value="CAG5083645.1"/>
    <property type="molecule type" value="Genomic_DNA"/>
</dbReference>
<name>A0A8J2H9G9_COTCN</name>
<protein>
    <submittedName>
        <fullName evidence="2">Uncharacterized protein</fullName>
    </submittedName>
</protein>
<reference evidence="2" key="1">
    <citation type="submission" date="2021-04" db="EMBL/GenBank/DDBJ databases">
        <authorList>
            <person name="Chebbi M.A.C M."/>
        </authorList>
    </citation>
    <scope>NUCLEOTIDE SEQUENCE</scope>
</reference>
<evidence type="ECO:0000256" key="1">
    <source>
        <dbReference type="SAM" id="MobiDB-lite"/>
    </source>
</evidence>
<gene>
    <name evidence="2" type="ORF">HICCMSTLAB_LOCUS3894</name>
</gene>
<sequence>YLKVQFTLPFAAVIFFIEARLFSASFEEFSSSEPLLPSSAPPSTLPGISSTGLPSSTTSSVSLGSMDIGTSTSTNPALKYKNDVIIGRVGRGQTKSRQKNNETHLE</sequence>
<feature type="non-terminal residue" evidence="2">
    <location>
        <position position="1"/>
    </location>
</feature>
<feature type="non-terminal residue" evidence="2">
    <location>
        <position position="106"/>
    </location>
</feature>
<feature type="region of interest" description="Disordered" evidence="1">
    <location>
        <begin position="32"/>
        <end position="75"/>
    </location>
</feature>
<feature type="compositionally biased region" description="Low complexity" evidence="1">
    <location>
        <begin position="45"/>
        <end position="65"/>
    </location>
</feature>
<evidence type="ECO:0000313" key="2">
    <source>
        <dbReference type="EMBL" id="CAG5083645.1"/>
    </source>
</evidence>
<dbReference type="AlphaFoldDB" id="A0A8J2H9G9"/>